<evidence type="ECO:0000256" key="1">
    <source>
        <dbReference type="SAM" id="Phobius"/>
    </source>
</evidence>
<keyword evidence="1" id="KW-1133">Transmembrane helix</keyword>
<sequence>MRDEREPRYPDPKEEDIMAGDRRLSRPDSSLPDWYISDASYRPIPIAWFAAAVLIQAVAVYAVFFVLIDANGWITVGLTGLISAGIYLWSLERGLASAGSGWRIALAIVLAMQFVLVAMGTSPRL</sequence>
<evidence type="ECO:0000313" key="2">
    <source>
        <dbReference type="EMBL" id="KEO98958.1"/>
    </source>
</evidence>
<dbReference type="KEGG" id="elq:Ga0102493_112547"/>
<dbReference type="EMBL" id="JMIX01000003">
    <property type="protein sequence ID" value="KEO98958.1"/>
    <property type="molecule type" value="Genomic_DNA"/>
</dbReference>
<keyword evidence="3" id="KW-1185">Reference proteome</keyword>
<accession>A0A074N432</accession>
<evidence type="ECO:0000313" key="3">
    <source>
        <dbReference type="Proteomes" id="UP000027866"/>
    </source>
</evidence>
<proteinExistence type="predicted"/>
<feature type="transmembrane region" description="Helical" evidence="1">
    <location>
        <begin position="102"/>
        <end position="121"/>
    </location>
</feature>
<reference evidence="2 3" key="1">
    <citation type="submission" date="2014-04" db="EMBL/GenBank/DDBJ databases">
        <title>A comprehensive comparison of genomes of Erythrobacter spp. Strains.</title>
        <authorList>
            <person name="Zheng Q."/>
        </authorList>
    </citation>
    <scope>NUCLEOTIDE SEQUENCE [LARGE SCALE GENOMIC DNA]</scope>
    <source>
        <strain evidence="2 3">DSM 8509</strain>
    </source>
</reference>
<dbReference type="OrthoDB" id="7428490at2"/>
<keyword evidence="1" id="KW-0472">Membrane</keyword>
<comment type="caution">
    <text evidence="2">The sequence shown here is derived from an EMBL/GenBank/DDBJ whole genome shotgun (WGS) entry which is preliminary data.</text>
</comment>
<organism evidence="2 3">
    <name type="scientific">Erythrobacter litoralis</name>
    <dbReference type="NCBI Taxonomy" id="39960"/>
    <lineage>
        <taxon>Bacteria</taxon>
        <taxon>Pseudomonadati</taxon>
        <taxon>Pseudomonadota</taxon>
        <taxon>Alphaproteobacteria</taxon>
        <taxon>Sphingomonadales</taxon>
        <taxon>Erythrobacteraceae</taxon>
        <taxon>Erythrobacter/Porphyrobacter group</taxon>
        <taxon>Erythrobacter</taxon>
    </lineage>
</organism>
<feature type="transmembrane region" description="Helical" evidence="1">
    <location>
        <begin position="73"/>
        <end position="90"/>
    </location>
</feature>
<dbReference type="PATRIC" id="fig|39960.10.peg.1643"/>
<dbReference type="RefSeq" id="WP_034901460.1">
    <property type="nucleotide sequence ID" value="NZ_CP017057.1"/>
</dbReference>
<feature type="transmembrane region" description="Helical" evidence="1">
    <location>
        <begin position="46"/>
        <end position="67"/>
    </location>
</feature>
<name>A0A074N432_9SPHN</name>
<gene>
    <name evidence="2" type="ORF">EH32_07585</name>
</gene>
<keyword evidence="1" id="KW-0812">Transmembrane</keyword>
<protein>
    <submittedName>
        <fullName evidence="2">Uncharacterized protein</fullName>
    </submittedName>
</protein>
<dbReference type="AlphaFoldDB" id="A0A074N432"/>
<dbReference type="Proteomes" id="UP000027866">
    <property type="component" value="Unassembled WGS sequence"/>
</dbReference>